<dbReference type="InterPro" id="IPR033463">
    <property type="entry name" value="sCache_3"/>
</dbReference>
<dbReference type="PRINTS" id="PR00344">
    <property type="entry name" value="BCTRLSENSOR"/>
</dbReference>
<protein>
    <recommendedName>
        <fullName evidence="3">histidine kinase</fullName>
        <ecNumber evidence="3">2.7.13.3</ecNumber>
    </recommendedName>
</protein>
<evidence type="ECO:0000256" key="13">
    <source>
        <dbReference type="ARBA" id="ARBA00023136"/>
    </source>
</evidence>
<feature type="domain" description="HAMP" evidence="18">
    <location>
        <begin position="323"/>
        <end position="375"/>
    </location>
</feature>
<dbReference type="PROSITE" id="PS50885">
    <property type="entry name" value="HAMP"/>
    <property type="match status" value="1"/>
</dbReference>
<dbReference type="HOGENOM" id="CLU_000445_89_6_7"/>
<dbReference type="GO" id="GO:0000155">
    <property type="term" value="F:phosphorelay sensor kinase activity"/>
    <property type="evidence" value="ECO:0007669"/>
    <property type="project" value="InterPro"/>
</dbReference>
<evidence type="ECO:0000256" key="1">
    <source>
        <dbReference type="ARBA" id="ARBA00000085"/>
    </source>
</evidence>
<feature type="domain" description="Histidine kinase" evidence="16">
    <location>
        <begin position="531"/>
        <end position="749"/>
    </location>
</feature>
<evidence type="ECO:0000256" key="7">
    <source>
        <dbReference type="ARBA" id="ARBA00022692"/>
    </source>
</evidence>
<evidence type="ECO:0000256" key="15">
    <source>
        <dbReference type="SAM" id="Phobius"/>
    </source>
</evidence>
<dbReference type="SMART" id="SM00091">
    <property type="entry name" value="PAS"/>
    <property type="match status" value="1"/>
</dbReference>
<feature type="domain" description="PAS" evidence="17">
    <location>
        <begin position="405"/>
        <end position="451"/>
    </location>
</feature>
<evidence type="ECO:0000256" key="4">
    <source>
        <dbReference type="ARBA" id="ARBA00022475"/>
    </source>
</evidence>
<dbReference type="PROSITE" id="PS50109">
    <property type="entry name" value="HIS_KIN"/>
    <property type="match status" value="1"/>
</dbReference>
<evidence type="ECO:0000256" key="11">
    <source>
        <dbReference type="ARBA" id="ARBA00022989"/>
    </source>
</evidence>
<dbReference type="InterPro" id="IPR036097">
    <property type="entry name" value="HisK_dim/P_sf"/>
</dbReference>
<dbReference type="Pfam" id="PF17202">
    <property type="entry name" value="sCache_3_3"/>
    <property type="match status" value="1"/>
</dbReference>
<keyword evidence="10" id="KW-0067">ATP-binding</keyword>
<dbReference type="InterPro" id="IPR050351">
    <property type="entry name" value="BphY/WalK/GraS-like"/>
</dbReference>
<evidence type="ECO:0000256" key="10">
    <source>
        <dbReference type="ARBA" id="ARBA00022840"/>
    </source>
</evidence>
<dbReference type="InterPro" id="IPR003661">
    <property type="entry name" value="HisK_dim/P_dom"/>
</dbReference>
<reference evidence="19" key="1">
    <citation type="submission" date="2009-07" db="EMBL/GenBank/DDBJ databases">
        <title>Complete sequence of Geobacter sp. M21.</title>
        <authorList>
            <consortium name="US DOE Joint Genome Institute"/>
            <person name="Lucas S."/>
            <person name="Copeland A."/>
            <person name="Lapidus A."/>
            <person name="Glavina del Rio T."/>
            <person name="Dalin E."/>
            <person name="Tice H."/>
            <person name="Bruce D."/>
            <person name="Goodwin L."/>
            <person name="Pitluck S."/>
            <person name="Saunders E."/>
            <person name="Brettin T."/>
            <person name="Detter J.C."/>
            <person name="Han C."/>
            <person name="Larimer F."/>
            <person name="Land M."/>
            <person name="Hauser L."/>
            <person name="Kyrpides N."/>
            <person name="Ovchinnikova G."/>
            <person name="Lovley D."/>
        </authorList>
    </citation>
    <scope>NUCLEOTIDE SEQUENCE [LARGE SCALE GENOMIC DNA]</scope>
    <source>
        <strain evidence="19">M21</strain>
    </source>
</reference>
<dbReference type="SMART" id="SM00388">
    <property type="entry name" value="HisKA"/>
    <property type="match status" value="1"/>
</dbReference>
<dbReference type="InterPro" id="IPR035965">
    <property type="entry name" value="PAS-like_dom_sf"/>
</dbReference>
<keyword evidence="13 15" id="KW-0472">Membrane</keyword>
<dbReference type="GO" id="GO:0005886">
    <property type="term" value="C:plasma membrane"/>
    <property type="evidence" value="ECO:0007669"/>
    <property type="project" value="UniProtKB-SubCell"/>
</dbReference>
<dbReference type="EMBL" id="CP001661">
    <property type="protein sequence ID" value="ACT16095.1"/>
    <property type="molecule type" value="Genomic_DNA"/>
</dbReference>
<dbReference type="Gene3D" id="3.30.450.20">
    <property type="entry name" value="PAS domain"/>
    <property type="match status" value="1"/>
</dbReference>
<feature type="transmembrane region" description="Helical" evidence="15">
    <location>
        <begin position="302"/>
        <end position="321"/>
    </location>
</feature>
<dbReference type="CDD" id="cd00082">
    <property type="entry name" value="HisKA"/>
    <property type="match status" value="1"/>
</dbReference>
<dbReference type="SUPFAM" id="SSF55874">
    <property type="entry name" value="ATPase domain of HSP90 chaperone/DNA topoisomerase II/histidine kinase"/>
    <property type="match status" value="1"/>
</dbReference>
<dbReference type="InterPro" id="IPR005467">
    <property type="entry name" value="His_kinase_dom"/>
</dbReference>
<evidence type="ECO:0000256" key="8">
    <source>
        <dbReference type="ARBA" id="ARBA00022741"/>
    </source>
</evidence>
<evidence type="ECO:0000259" key="16">
    <source>
        <dbReference type="PROSITE" id="PS50109"/>
    </source>
</evidence>
<evidence type="ECO:0000256" key="2">
    <source>
        <dbReference type="ARBA" id="ARBA00004651"/>
    </source>
</evidence>
<evidence type="ECO:0000259" key="18">
    <source>
        <dbReference type="PROSITE" id="PS50885"/>
    </source>
</evidence>
<dbReference type="CDD" id="cd18773">
    <property type="entry name" value="PDC1_HK_sensor"/>
    <property type="match status" value="1"/>
</dbReference>
<keyword evidence="8" id="KW-0547">Nucleotide-binding</keyword>
<proteinExistence type="predicted"/>
<evidence type="ECO:0000256" key="6">
    <source>
        <dbReference type="ARBA" id="ARBA00022679"/>
    </source>
</evidence>
<dbReference type="eggNOG" id="COG5002">
    <property type="taxonomic scope" value="Bacteria"/>
</dbReference>
<dbReference type="PANTHER" id="PTHR42878:SF7">
    <property type="entry name" value="SENSOR HISTIDINE KINASE GLRK"/>
    <property type="match status" value="1"/>
</dbReference>
<dbReference type="Gene3D" id="6.10.340.10">
    <property type="match status" value="1"/>
</dbReference>
<dbReference type="FunFam" id="1.10.287.130:FF:000001">
    <property type="entry name" value="Two-component sensor histidine kinase"/>
    <property type="match status" value="1"/>
</dbReference>
<dbReference type="GO" id="GO:0006355">
    <property type="term" value="P:regulation of DNA-templated transcription"/>
    <property type="evidence" value="ECO:0007669"/>
    <property type="project" value="InterPro"/>
</dbReference>
<dbReference type="InterPro" id="IPR004358">
    <property type="entry name" value="Sig_transdc_His_kin-like_C"/>
</dbReference>
<dbReference type="InterPro" id="IPR000014">
    <property type="entry name" value="PAS"/>
</dbReference>
<dbReference type="NCBIfam" id="TIGR00229">
    <property type="entry name" value="sensory_box"/>
    <property type="match status" value="1"/>
</dbReference>
<keyword evidence="6" id="KW-0808">Transferase</keyword>
<dbReference type="SUPFAM" id="SSF47384">
    <property type="entry name" value="Homodimeric domain of signal transducing histidine kinase"/>
    <property type="match status" value="1"/>
</dbReference>
<evidence type="ECO:0000259" key="17">
    <source>
        <dbReference type="PROSITE" id="PS50112"/>
    </source>
</evidence>
<keyword evidence="7 15" id="KW-0812">Transmembrane</keyword>
<accession>C6E7R2</accession>
<evidence type="ECO:0000313" key="19">
    <source>
        <dbReference type="EMBL" id="ACT16095.1"/>
    </source>
</evidence>
<evidence type="ECO:0000256" key="12">
    <source>
        <dbReference type="ARBA" id="ARBA00023012"/>
    </source>
</evidence>
<dbReference type="GO" id="GO:0007234">
    <property type="term" value="P:osmosensory signaling via phosphorelay pathway"/>
    <property type="evidence" value="ECO:0007669"/>
    <property type="project" value="TreeGrafter"/>
</dbReference>
<dbReference type="GO" id="GO:0000156">
    <property type="term" value="F:phosphorelay response regulator activity"/>
    <property type="evidence" value="ECO:0007669"/>
    <property type="project" value="TreeGrafter"/>
</dbReference>
<dbReference type="Pfam" id="PF00989">
    <property type="entry name" value="PAS"/>
    <property type="match status" value="1"/>
</dbReference>
<dbReference type="InterPro" id="IPR013767">
    <property type="entry name" value="PAS_fold"/>
</dbReference>
<dbReference type="Gene3D" id="1.10.287.130">
    <property type="match status" value="1"/>
</dbReference>
<dbReference type="InterPro" id="IPR036890">
    <property type="entry name" value="HATPase_C_sf"/>
</dbReference>
<dbReference type="SMART" id="SM00387">
    <property type="entry name" value="HATPase_c"/>
    <property type="match status" value="1"/>
</dbReference>
<dbReference type="OrthoDB" id="9813151at2"/>
<dbReference type="PROSITE" id="PS50112">
    <property type="entry name" value="PAS"/>
    <property type="match status" value="1"/>
</dbReference>
<feature type="coiled-coil region" evidence="14">
    <location>
        <begin position="377"/>
        <end position="404"/>
    </location>
</feature>
<dbReference type="PANTHER" id="PTHR42878">
    <property type="entry name" value="TWO-COMPONENT HISTIDINE KINASE"/>
    <property type="match status" value="1"/>
</dbReference>
<dbReference type="GO" id="GO:0030295">
    <property type="term" value="F:protein kinase activator activity"/>
    <property type="evidence" value="ECO:0007669"/>
    <property type="project" value="TreeGrafter"/>
</dbReference>
<dbReference type="InterPro" id="IPR003660">
    <property type="entry name" value="HAMP_dom"/>
</dbReference>
<comment type="catalytic activity">
    <reaction evidence="1">
        <text>ATP + protein L-histidine = ADP + protein N-phospho-L-histidine.</text>
        <dbReference type="EC" id="2.7.13.3"/>
    </reaction>
</comment>
<dbReference type="SUPFAM" id="SSF55785">
    <property type="entry name" value="PYP-like sensor domain (PAS domain)"/>
    <property type="match status" value="1"/>
</dbReference>
<dbReference type="Pfam" id="PF00672">
    <property type="entry name" value="HAMP"/>
    <property type="match status" value="1"/>
</dbReference>
<dbReference type="KEGG" id="gem:GM21_0008"/>
<dbReference type="InterPro" id="IPR029151">
    <property type="entry name" value="Sensor-like_sf"/>
</dbReference>
<keyword evidence="14" id="KW-0175">Coiled coil</keyword>
<name>C6E7R2_GEOSM</name>
<dbReference type="CDD" id="cd00130">
    <property type="entry name" value="PAS"/>
    <property type="match status" value="1"/>
</dbReference>
<dbReference type="EC" id="2.7.13.3" evidence="3"/>
<dbReference type="Gene3D" id="3.30.565.10">
    <property type="entry name" value="Histidine kinase-like ATPase, C-terminal domain"/>
    <property type="match status" value="1"/>
</dbReference>
<sequence>MQLRFGIRTKLLLSILAILFVSYSTLLYSSMKTLNASLRTELDRNLATNIKYARSQYLAQAEIAKFSVMQSVVSQSVQQHLRERDSAWFSSRVKHWHAVLPFVDLVVVVDPEEQVLATLQGPRNGGPMELPVVVEQALASKKAILSTELLSGEFMCRAGVEGYCERPDSETLVATVAVPIIGADGGVLGCVVTGDIMNHHPNLPAKLQEVSGNNVEVTLTQRGLRVASSLPERVLESYTLSPAVLDVLERGEVYRGRTAMGTKSYETIIDPLLNSRGEFVGSLSVAISTETVTSGRRENLQYILASAFLGIICSFGMAYIASRHLTGPLRQLAASARRIEEGDLDQRVVGHQRDEVGMLASSFNNMAESLKERDSIINRKTGDLQELNEQLERMVEQRTSALSMEMGRLEAVLTSLAEGVVVTDRDNLVVLFNPAAQQIFELVPHRVVGQSVERLCEMTGFCNVLEQVGEQTPRERNRGGKKEITVKGKRLNVNKATLQDEAGEFAGMVMSLRDVTKEEQVDRMKTEFISTVSHELKTPLTSIKGSLQLLLTRSKWLTDTERQLLTVCFRNTQRLIRLISEILDISGIESGGMIFNFKSLCIGELAVYAVEEIKSYAMGRDITIVNTVGEHLPMVFGDSDRLIQVMTNLLSNAVKFSPEGKVVMVTAEQEGNYVVVSVADRGRVIQWSDRDKLFKKFQQIESTERGKIGGTGLGLAICKEIVERHHGRIFYTAAKEYGNTFSFTVPIIGETDAKG</sequence>
<dbReference type="CDD" id="cd06225">
    <property type="entry name" value="HAMP"/>
    <property type="match status" value="1"/>
</dbReference>
<keyword evidence="4" id="KW-1003">Cell membrane</keyword>
<keyword evidence="11 15" id="KW-1133">Transmembrane helix</keyword>
<organism evidence="19">
    <name type="scientific">Geobacter sp. (strain M21)</name>
    <dbReference type="NCBI Taxonomy" id="443144"/>
    <lineage>
        <taxon>Bacteria</taxon>
        <taxon>Pseudomonadati</taxon>
        <taxon>Thermodesulfobacteriota</taxon>
        <taxon>Desulfuromonadia</taxon>
        <taxon>Geobacterales</taxon>
        <taxon>Geobacteraceae</taxon>
        <taxon>Geobacter</taxon>
    </lineage>
</organism>
<evidence type="ECO:0000256" key="14">
    <source>
        <dbReference type="SAM" id="Coils"/>
    </source>
</evidence>
<evidence type="ECO:0000256" key="3">
    <source>
        <dbReference type="ARBA" id="ARBA00012438"/>
    </source>
</evidence>
<evidence type="ECO:0000256" key="5">
    <source>
        <dbReference type="ARBA" id="ARBA00022553"/>
    </source>
</evidence>
<dbReference type="GO" id="GO:0005524">
    <property type="term" value="F:ATP binding"/>
    <property type="evidence" value="ECO:0007669"/>
    <property type="project" value="UniProtKB-KW"/>
</dbReference>
<dbReference type="SUPFAM" id="SSF158472">
    <property type="entry name" value="HAMP domain-like"/>
    <property type="match status" value="1"/>
</dbReference>
<keyword evidence="12" id="KW-0902">Two-component regulatory system</keyword>
<dbReference type="FunFam" id="3.30.565.10:FF:000006">
    <property type="entry name" value="Sensor histidine kinase WalK"/>
    <property type="match status" value="1"/>
</dbReference>
<dbReference type="STRING" id="443144.GM21_0008"/>
<keyword evidence="5" id="KW-0597">Phosphoprotein</keyword>
<dbReference type="Pfam" id="PF02518">
    <property type="entry name" value="HATPase_c"/>
    <property type="match status" value="1"/>
</dbReference>
<comment type="subcellular location">
    <subcellularLocation>
        <location evidence="2">Cell membrane</location>
        <topology evidence="2">Multi-pass membrane protein</topology>
    </subcellularLocation>
</comment>
<dbReference type="InterPro" id="IPR003594">
    <property type="entry name" value="HATPase_dom"/>
</dbReference>
<evidence type="ECO:0000256" key="9">
    <source>
        <dbReference type="ARBA" id="ARBA00022777"/>
    </source>
</evidence>
<dbReference type="SUPFAM" id="SSF103190">
    <property type="entry name" value="Sensory domain-like"/>
    <property type="match status" value="2"/>
</dbReference>
<gene>
    <name evidence="19" type="ordered locus">GM21_0008</name>
</gene>
<dbReference type="Pfam" id="PF00512">
    <property type="entry name" value="HisKA"/>
    <property type="match status" value="1"/>
</dbReference>
<dbReference type="AlphaFoldDB" id="C6E7R2"/>
<dbReference type="SMART" id="SM00304">
    <property type="entry name" value="HAMP"/>
    <property type="match status" value="1"/>
</dbReference>
<keyword evidence="9 19" id="KW-0418">Kinase</keyword>